<name>A0A138AWC7_9ACTN</name>
<dbReference type="Proteomes" id="UP000070258">
    <property type="component" value="Unassembled WGS sequence"/>
</dbReference>
<accession>A0A138AWC7</accession>
<dbReference type="EMBL" id="LSRF01000001">
    <property type="protein sequence ID" value="KXP14709.1"/>
    <property type="molecule type" value="Genomic_DNA"/>
</dbReference>
<evidence type="ECO:0000313" key="2">
    <source>
        <dbReference type="EMBL" id="KXP14709.1"/>
    </source>
</evidence>
<protein>
    <submittedName>
        <fullName evidence="2">Uncharacterized protein</fullName>
    </submittedName>
</protein>
<evidence type="ECO:0000256" key="1">
    <source>
        <dbReference type="SAM" id="MobiDB-lite"/>
    </source>
</evidence>
<feature type="region of interest" description="Disordered" evidence="1">
    <location>
        <begin position="19"/>
        <end position="46"/>
    </location>
</feature>
<dbReference type="AlphaFoldDB" id="A0A138AWC7"/>
<comment type="caution">
    <text evidence="2">The sequence shown here is derived from an EMBL/GenBank/DDBJ whole genome shotgun (WGS) entry which is preliminary data.</text>
</comment>
<evidence type="ECO:0000313" key="3">
    <source>
        <dbReference type="Proteomes" id="UP000070258"/>
    </source>
</evidence>
<gene>
    <name evidence="2" type="ORF">AXK60_02130</name>
</gene>
<reference evidence="3" key="1">
    <citation type="submission" date="2016-02" db="EMBL/GenBank/DDBJ databases">
        <authorList>
            <person name="Wen L."/>
            <person name="He K."/>
            <person name="Yang H."/>
        </authorList>
    </citation>
    <scope>NUCLEOTIDE SEQUENCE [LARGE SCALE GENOMIC DNA]</scope>
    <source>
        <strain evidence="3">JCM 15929</strain>
    </source>
</reference>
<organism evidence="2 3">
    <name type="scientific">Tsukamurella pseudospumae</name>
    <dbReference type="NCBI Taxonomy" id="239498"/>
    <lineage>
        <taxon>Bacteria</taxon>
        <taxon>Bacillati</taxon>
        <taxon>Actinomycetota</taxon>
        <taxon>Actinomycetes</taxon>
        <taxon>Mycobacteriales</taxon>
        <taxon>Tsukamurellaceae</taxon>
        <taxon>Tsukamurella</taxon>
    </lineage>
</organism>
<sequence length="617" mass="66339">MDATTGKITVDTSLPGKLVAGGVTEKDAGWGDPSKKLLKKDGSPDPFSLVSAPPTYSDWGGLTFGPHPCQTTAVGEAHVAKMQALKGAQRVSLMQQVFPPVVPHVDDAGPTPPLPPHRSEWAKALDPDRELRFFGETELLRATRNWARSQGISPWSSCGAMITQVLDHVGPHVVIPPIVGGKLGSLNTLVGHVGFTADGKGTSPRIEVRLGGTEEPIGAPPKITPGSGAAYADIFVDCVTDDLKQKHMLIKCASARLVYTEVTQFSVIKNRSGDAINGELLKLYPGEGLGSKTKGDPAYTKDHEYRASTEMLIQPALSGSVTGTVDAASGLTGRFAWTSAGSTSEEPSEEEKAAAKSKIIEEDSGAIDMSEYDDDDFATTMEPFILYLHPLFGTTPYNAAGYVIAPDHHRVLVSKKVCELMKVTRRARTWDEDAEDRDSHAMLTTLKVAVALAVMHGAYLITPYWWNLAVIFMQMSDAARQVAAEGATQAVRAEARADGETAAERRDAESEHLKTLKAERVELLRKKIMDRALQWVSAKPVKHELGWTITEMCASLNSFMNPTGKKTPKTTAEDVRACVDSLVEEGKLTLIPDSRFDIKGNAVATFLPTVAIGAGAA</sequence>
<proteinExistence type="predicted"/>
<feature type="compositionally biased region" description="Basic and acidic residues" evidence="1">
    <location>
        <begin position="24"/>
        <end position="43"/>
    </location>
</feature>